<dbReference type="PANTHER" id="PTHR39428:SF3">
    <property type="entry name" value="DEAZAFLAVIN-DEPENDENT NITROREDUCTASE"/>
    <property type="match status" value="1"/>
</dbReference>
<comment type="catalytic activity">
    <reaction evidence="2">
        <text>oxidized coenzyme F420-(gamma-L-Glu)(n) + a quinol + H(+) = reduced coenzyme F420-(gamma-L-Glu)(n) + a quinone</text>
        <dbReference type="Rhea" id="RHEA:39663"/>
        <dbReference type="Rhea" id="RHEA-COMP:12939"/>
        <dbReference type="Rhea" id="RHEA-COMP:14378"/>
        <dbReference type="ChEBI" id="CHEBI:15378"/>
        <dbReference type="ChEBI" id="CHEBI:24646"/>
        <dbReference type="ChEBI" id="CHEBI:132124"/>
        <dbReference type="ChEBI" id="CHEBI:133980"/>
        <dbReference type="ChEBI" id="CHEBI:139511"/>
    </reaction>
</comment>
<dbReference type="Proteomes" id="UP000219612">
    <property type="component" value="Unassembled WGS sequence"/>
</dbReference>
<evidence type="ECO:0000313" key="4">
    <source>
        <dbReference type="Proteomes" id="UP000219612"/>
    </source>
</evidence>
<dbReference type="AlphaFoldDB" id="A0A285IAH3"/>
<proteinExistence type="inferred from homology"/>
<dbReference type="SUPFAM" id="SSF50475">
    <property type="entry name" value="FMN-binding split barrel"/>
    <property type="match status" value="1"/>
</dbReference>
<dbReference type="Gene3D" id="2.30.110.10">
    <property type="entry name" value="Electron Transport, Fmn-binding Protein, Chain A"/>
    <property type="match status" value="1"/>
</dbReference>
<reference evidence="3 4" key="1">
    <citation type="submission" date="2017-09" db="EMBL/GenBank/DDBJ databases">
        <authorList>
            <person name="Ehlers B."/>
            <person name="Leendertz F.H."/>
        </authorList>
    </citation>
    <scope>NUCLEOTIDE SEQUENCE [LARGE SCALE GENOMIC DNA]</scope>
    <source>
        <strain evidence="3 4">CGMCC 4.6857</strain>
    </source>
</reference>
<dbReference type="Pfam" id="PF04075">
    <property type="entry name" value="F420H2_quin_red"/>
    <property type="match status" value="1"/>
</dbReference>
<organism evidence="3 4">
    <name type="scientific">Paractinoplanes atraurantiacus</name>
    <dbReference type="NCBI Taxonomy" id="1036182"/>
    <lineage>
        <taxon>Bacteria</taxon>
        <taxon>Bacillati</taxon>
        <taxon>Actinomycetota</taxon>
        <taxon>Actinomycetes</taxon>
        <taxon>Micromonosporales</taxon>
        <taxon>Micromonosporaceae</taxon>
        <taxon>Paractinoplanes</taxon>
    </lineage>
</organism>
<gene>
    <name evidence="3" type="ORF">SAMN05421748_107124</name>
</gene>
<dbReference type="NCBIfam" id="TIGR00026">
    <property type="entry name" value="hi_GC_TIGR00026"/>
    <property type="match status" value="1"/>
</dbReference>
<dbReference type="InterPro" id="IPR012349">
    <property type="entry name" value="Split_barrel_FMN-bd"/>
</dbReference>
<evidence type="ECO:0000256" key="2">
    <source>
        <dbReference type="ARBA" id="ARBA00049106"/>
    </source>
</evidence>
<sequence length="152" mass="16341">MGFDTPEGTRGAQLFSADQTREFNDRAIAMVRAGGAGMPGMNTLILITVGRKSGADRETPVAYFREPEGTMLIAASAAGAARHPDWYRNLGAHPGRARVVIAGAEHAVSAEELTGHQRARAWDLITAAAPNFAQYEDLTDRLIPVIRLTPTK</sequence>
<evidence type="ECO:0000256" key="1">
    <source>
        <dbReference type="ARBA" id="ARBA00008710"/>
    </source>
</evidence>
<name>A0A285IAH3_9ACTN</name>
<dbReference type="RefSeq" id="WP_179855238.1">
    <property type="nucleotide sequence ID" value="NZ_OBDY01000007.1"/>
</dbReference>
<dbReference type="GO" id="GO:0016491">
    <property type="term" value="F:oxidoreductase activity"/>
    <property type="evidence" value="ECO:0007669"/>
    <property type="project" value="InterPro"/>
</dbReference>
<dbReference type="EMBL" id="OBDY01000007">
    <property type="protein sequence ID" value="SNY44787.1"/>
    <property type="molecule type" value="Genomic_DNA"/>
</dbReference>
<comment type="similarity">
    <text evidence="1">Belongs to the F420H(2)-dependent quinone reductase family.</text>
</comment>
<protein>
    <submittedName>
        <fullName evidence="3">Deazaflavin-dependent oxidoreductase, nitroreductase family</fullName>
    </submittedName>
</protein>
<dbReference type="PANTHER" id="PTHR39428">
    <property type="entry name" value="F420H(2)-DEPENDENT QUINONE REDUCTASE RV1261C"/>
    <property type="match status" value="1"/>
</dbReference>
<dbReference type="InterPro" id="IPR004378">
    <property type="entry name" value="F420H2_quin_Rdtase"/>
</dbReference>
<dbReference type="GO" id="GO:0070967">
    <property type="term" value="F:coenzyme F420 binding"/>
    <property type="evidence" value="ECO:0007669"/>
    <property type="project" value="TreeGrafter"/>
</dbReference>
<accession>A0A285IAH3</accession>
<keyword evidence="4" id="KW-1185">Reference proteome</keyword>
<evidence type="ECO:0000313" key="3">
    <source>
        <dbReference type="EMBL" id="SNY44787.1"/>
    </source>
</evidence>
<dbReference type="GO" id="GO:0005886">
    <property type="term" value="C:plasma membrane"/>
    <property type="evidence" value="ECO:0007669"/>
    <property type="project" value="TreeGrafter"/>
</dbReference>